<dbReference type="SUPFAM" id="SSF55961">
    <property type="entry name" value="Bet v1-like"/>
    <property type="match status" value="1"/>
</dbReference>
<accession>A0A8J6TSU2</accession>
<protein>
    <submittedName>
        <fullName evidence="2">SRPBCC domain-containing protein</fullName>
    </submittedName>
</protein>
<gene>
    <name evidence="2" type="ORF">H9Y05_04540</name>
</gene>
<dbReference type="AlphaFoldDB" id="A0A8J6TSU2"/>
<dbReference type="EMBL" id="JACVEL010000002">
    <property type="protein sequence ID" value="MBC9811739.1"/>
    <property type="molecule type" value="Genomic_DNA"/>
</dbReference>
<feature type="domain" description="START-like" evidence="1">
    <location>
        <begin position="1"/>
        <end position="129"/>
    </location>
</feature>
<dbReference type="Gene3D" id="3.30.530.20">
    <property type="match status" value="1"/>
</dbReference>
<dbReference type="InterPro" id="IPR023393">
    <property type="entry name" value="START-like_dom_sf"/>
</dbReference>
<dbReference type="Proteomes" id="UP000652681">
    <property type="component" value="Unassembled WGS sequence"/>
</dbReference>
<dbReference type="Pfam" id="PF19569">
    <property type="entry name" value="START_2"/>
    <property type="match status" value="1"/>
</dbReference>
<dbReference type="RefSeq" id="WP_163490824.1">
    <property type="nucleotide sequence ID" value="NZ_JACVEL010000002.1"/>
</dbReference>
<comment type="caution">
    <text evidence="2">The sequence shown here is derived from an EMBL/GenBank/DDBJ whole genome shotgun (WGS) entry which is preliminary data.</text>
</comment>
<dbReference type="InterPro" id="IPR045736">
    <property type="entry name" value="START_2"/>
</dbReference>
<sequence>MKDKKIFELEYVLKTSPKVLDNVLFTQSGLADWFCDDVNIKDDIYSFEWDGYIEQARLLSLKKGQAIKWQWIEDEEEGIDTYFGFRYHIDPLTNAVILTISGSAAEEDIKEAKALWEQHVSDLRRLIGA</sequence>
<name>A0A8J6TSU2_9FLAO</name>
<proteinExistence type="predicted"/>
<evidence type="ECO:0000259" key="1">
    <source>
        <dbReference type="Pfam" id="PF19569"/>
    </source>
</evidence>
<evidence type="ECO:0000313" key="2">
    <source>
        <dbReference type="EMBL" id="MBC9811739.1"/>
    </source>
</evidence>
<keyword evidence="3" id="KW-1185">Reference proteome</keyword>
<organism evidence="2 3">
    <name type="scientific">Taishania pollutisoli</name>
    <dbReference type="NCBI Taxonomy" id="2766479"/>
    <lineage>
        <taxon>Bacteria</taxon>
        <taxon>Pseudomonadati</taxon>
        <taxon>Bacteroidota</taxon>
        <taxon>Flavobacteriia</taxon>
        <taxon>Flavobacteriales</taxon>
        <taxon>Crocinitomicaceae</taxon>
        <taxon>Taishania</taxon>
    </lineage>
</organism>
<reference evidence="2" key="1">
    <citation type="submission" date="2020-09" db="EMBL/GenBank/DDBJ databases">
        <title>Taishania pollutisoli gen. nov., sp. nov., Isolated from Tetrabromobisphenol A-Contaminated Soil.</title>
        <authorList>
            <person name="Chen Q."/>
        </authorList>
    </citation>
    <scope>NUCLEOTIDE SEQUENCE</scope>
    <source>
        <strain evidence="2">CZZ-1</strain>
    </source>
</reference>
<evidence type="ECO:0000313" key="3">
    <source>
        <dbReference type="Proteomes" id="UP000652681"/>
    </source>
</evidence>